<reference evidence="2" key="1">
    <citation type="submission" date="2020-10" db="EMBL/GenBank/DDBJ databases">
        <authorList>
            <person name="Han B."/>
            <person name="Lu T."/>
            <person name="Zhao Q."/>
            <person name="Huang X."/>
            <person name="Zhao Y."/>
        </authorList>
    </citation>
    <scope>NUCLEOTIDE SEQUENCE</scope>
</reference>
<dbReference type="InterPro" id="IPR040378">
    <property type="entry name" value="BASL"/>
</dbReference>
<feature type="region of interest" description="Disordered" evidence="1">
    <location>
        <begin position="583"/>
        <end position="607"/>
    </location>
</feature>
<dbReference type="PANTHER" id="PTHR33914">
    <property type="entry name" value="18S PRE-RIBOSOMAL ASSEMBLY PROTEIN GAR2-LIKE PROTEIN"/>
    <property type="match status" value="1"/>
</dbReference>
<feature type="compositionally biased region" description="Basic and acidic residues" evidence="1">
    <location>
        <begin position="410"/>
        <end position="425"/>
    </location>
</feature>
<keyword evidence="3" id="KW-1185">Reference proteome</keyword>
<evidence type="ECO:0000313" key="3">
    <source>
        <dbReference type="Proteomes" id="UP000604825"/>
    </source>
</evidence>
<gene>
    <name evidence="2" type="ORF">NCGR_LOCUS46731</name>
</gene>
<evidence type="ECO:0000313" key="2">
    <source>
        <dbReference type="EMBL" id="CAD6263426.1"/>
    </source>
</evidence>
<feature type="compositionally biased region" description="Basic and acidic residues" evidence="1">
    <location>
        <begin position="433"/>
        <end position="449"/>
    </location>
</feature>
<feature type="region of interest" description="Disordered" evidence="1">
    <location>
        <begin position="645"/>
        <end position="672"/>
    </location>
</feature>
<feature type="region of interest" description="Disordered" evidence="1">
    <location>
        <begin position="360"/>
        <end position="387"/>
    </location>
</feature>
<feature type="compositionally biased region" description="Polar residues" evidence="1">
    <location>
        <begin position="365"/>
        <end position="387"/>
    </location>
</feature>
<evidence type="ECO:0000256" key="1">
    <source>
        <dbReference type="SAM" id="MobiDB-lite"/>
    </source>
</evidence>
<organism evidence="2 3">
    <name type="scientific">Miscanthus lutarioriparius</name>
    <dbReference type="NCBI Taxonomy" id="422564"/>
    <lineage>
        <taxon>Eukaryota</taxon>
        <taxon>Viridiplantae</taxon>
        <taxon>Streptophyta</taxon>
        <taxon>Embryophyta</taxon>
        <taxon>Tracheophyta</taxon>
        <taxon>Spermatophyta</taxon>
        <taxon>Magnoliopsida</taxon>
        <taxon>Liliopsida</taxon>
        <taxon>Poales</taxon>
        <taxon>Poaceae</taxon>
        <taxon>PACMAD clade</taxon>
        <taxon>Panicoideae</taxon>
        <taxon>Andropogonodae</taxon>
        <taxon>Andropogoneae</taxon>
        <taxon>Saccharinae</taxon>
        <taxon>Miscanthus</taxon>
    </lineage>
</organism>
<dbReference type="GO" id="GO:0009786">
    <property type="term" value="P:regulation of asymmetric cell division"/>
    <property type="evidence" value="ECO:0007669"/>
    <property type="project" value="InterPro"/>
</dbReference>
<feature type="compositionally biased region" description="Polar residues" evidence="1">
    <location>
        <begin position="450"/>
        <end position="470"/>
    </location>
</feature>
<feature type="compositionally biased region" description="Low complexity" evidence="1">
    <location>
        <begin position="703"/>
        <end position="715"/>
    </location>
</feature>
<dbReference type="EMBL" id="CAJGYO010000012">
    <property type="protein sequence ID" value="CAD6263426.1"/>
    <property type="molecule type" value="Genomic_DNA"/>
</dbReference>
<feature type="region of interest" description="Disordered" evidence="1">
    <location>
        <begin position="703"/>
        <end position="782"/>
    </location>
</feature>
<dbReference type="OrthoDB" id="1911032at2759"/>
<dbReference type="PANTHER" id="PTHR33914:SF13">
    <property type="entry name" value="OS04G0467100 PROTEIN"/>
    <property type="match status" value="1"/>
</dbReference>
<comment type="caution">
    <text evidence="2">The sequence shown here is derived from an EMBL/GenBank/DDBJ whole genome shotgun (WGS) entry which is preliminary data.</text>
</comment>
<name>A0A811R1R5_9POAL</name>
<sequence length="801" mass="86856">MKIDDERPYQSHIFHDLASNGSPKLDCEAERQSDLRFLADKMVEQTNQSELSFVKAEHLNGGKIGQTRIEDYSYDKDVVEIKLPDTVLSSDYGVHFVKDVCIDEGVLLDQKTSSEKQIDQKVSINFDSSEYTNGDLREGISAGSTKTAHELKSEIVILPVMCDTDGNTGEQNSCKKHDLEDNNTVDVSTNSNDEELNPKQLPCHEVAQDCQGVGSVICESNENQDRLLTGEATHQVSSNDCYETGIGIASETSNIIHNDLPEESAAADFSVVIPEEVAVSAPLDMEGSNQVNHYNPFIAYGSLDETWEPNYSFPTIVDAASIAPICPVEKTDSFSDLVNRALEGFDPIEIDEAIIEENRLDSVEESSSTLDVQASEQCNDQGESLTNNDVKTDVAHEMGTAISLSTSNGEHSDVKSEQGQKHEIDGQDINDFNPRDAELGTKVSEDITDSKSSTTVQTESVVQQNGPDSAKVTAQTVIRNPFESSFSGPSITSGPLTPSGHIPYSGNISLRSESSTTSTRSFAFPVSLFGISTTTARTVKMDGSRQNLKCIDSDCTTRWTRDSPWLAQALKLQARKKKNLLKRKEERKRGVGVPPPPLRAREQARRGHTGTWARYGVLEAWLRPQATANKAAVFVVRPVLSAKDTAAAPGEDPKKKRSSGSQESAAPKQLPMVLVPSASVRTSSCTKEEVDAILIQCGRLSRSSSGAGRAASSGEAGDGGGGHRRRRSGSKRSYDFDQEARDEECDRDDRQNGAAVMSASPPTGARRNAGSGQAIGRPGDTRMALRPLWATVGSVCGDRAR</sequence>
<dbReference type="Proteomes" id="UP000604825">
    <property type="component" value="Unassembled WGS sequence"/>
</dbReference>
<proteinExistence type="predicted"/>
<protein>
    <submittedName>
        <fullName evidence="2">Uncharacterized protein</fullName>
    </submittedName>
</protein>
<feature type="region of interest" description="Disordered" evidence="1">
    <location>
        <begin position="403"/>
        <end position="470"/>
    </location>
</feature>
<dbReference type="AlphaFoldDB" id="A0A811R1R5"/>
<accession>A0A811R1R5</accession>